<dbReference type="EMBL" id="BGZK01000068">
    <property type="protein sequence ID" value="GBP15028.1"/>
    <property type="molecule type" value="Genomic_DNA"/>
</dbReference>
<sequence>MGSGSVVPANDTMGRDATFIRAVKIRALYCKLCNMVSMNVFRGFDVTAEPEASRGKALSSSREHSGKGPTMLPIAWEQ</sequence>
<reference evidence="2 3" key="1">
    <citation type="journal article" date="2019" name="Commun. Biol.">
        <title>The bagworm genome reveals a unique fibroin gene that provides high tensile strength.</title>
        <authorList>
            <person name="Kono N."/>
            <person name="Nakamura H."/>
            <person name="Ohtoshi R."/>
            <person name="Tomita M."/>
            <person name="Numata K."/>
            <person name="Arakawa K."/>
        </authorList>
    </citation>
    <scope>NUCLEOTIDE SEQUENCE [LARGE SCALE GENOMIC DNA]</scope>
</reference>
<dbReference type="AlphaFoldDB" id="A0A4C1TNA1"/>
<proteinExistence type="predicted"/>
<keyword evidence="3" id="KW-1185">Reference proteome</keyword>
<evidence type="ECO:0000313" key="3">
    <source>
        <dbReference type="Proteomes" id="UP000299102"/>
    </source>
</evidence>
<evidence type="ECO:0000313" key="2">
    <source>
        <dbReference type="EMBL" id="GBP15028.1"/>
    </source>
</evidence>
<protein>
    <submittedName>
        <fullName evidence="2">Uncharacterized protein</fullName>
    </submittedName>
</protein>
<name>A0A4C1TNA1_EUMVA</name>
<organism evidence="2 3">
    <name type="scientific">Eumeta variegata</name>
    <name type="common">Bagworm moth</name>
    <name type="synonym">Eumeta japonica</name>
    <dbReference type="NCBI Taxonomy" id="151549"/>
    <lineage>
        <taxon>Eukaryota</taxon>
        <taxon>Metazoa</taxon>
        <taxon>Ecdysozoa</taxon>
        <taxon>Arthropoda</taxon>
        <taxon>Hexapoda</taxon>
        <taxon>Insecta</taxon>
        <taxon>Pterygota</taxon>
        <taxon>Neoptera</taxon>
        <taxon>Endopterygota</taxon>
        <taxon>Lepidoptera</taxon>
        <taxon>Glossata</taxon>
        <taxon>Ditrysia</taxon>
        <taxon>Tineoidea</taxon>
        <taxon>Psychidae</taxon>
        <taxon>Oiketicinae</taxon>
        <taxon>Eumeta</taxon>
    </lineage>
</organism>
<gene>
    <name evidence="2" type="ORF">EVAR_6671_1</name>
</gene>
<evidence type="ECO:0000256" key="1">
    <source>
        <dbReference type="SAM" id="MobiDB-lite"/>
    </source>
</evidence>
<dbReference type="Proteomes" id="UP000299102">
    <property type="component" value="Unassembled WGS sequence"/>
</dbReference>
<feature type="region of interest" description="Disordered" evidence="1">
    <location>
        <begin position="49"/>
        <end position="78"/>
    </location>
</feature>
<comment type="caution">
    <text evidence="2">The sequence shown here is derived from an EMBL/GenBank/DDBJ whole genome shotgun (WGS) entry which is preliminary data.</text>
</comment>
<accession>A0A4C1TNA1</accession>